<evidence type="ECO:0000313" key="1">
    <source>
        <dbReference type="EMBL" id="KAI5680769.1"/>
    </source>
</evidence>
<sequence>MTKLVKQLPYLLVFAILLGSSEASRSITETEPHVLESFKIKPNQTTARSCSYTVIIKTSCSSPSYTRDQISLDFGDAYGNEVYAKRLDDPRSRIFERCSSDTFQIRGPCTNTICYLYLLRVGSDGWKPESVKDVSEAEAIPTAPVVCLHHQSSCLRLLSPELCSSIFLLSPDSIRANIQEKKGGEQR</sequence>
<dbReference type="Proteomes" id="UP001060085">
    <property type="component" value="Linkage Group LG01"/>
</dbReference>
<keyword evidence="2" id="KW-1185">Reference proteome</keyword>
<name>A0ACC0C796_CATRO</name>
<accession>A0ACC0C796</accession>
<gene>
    <name evidence="1" type="ORF">M9H77_01996</name>
</gene>
<protein>
    <submittedName>
        <fullName evidence="1">Uncharacterized protein</fullName>
    </submittedName>
</protein>
<dbReference type="EMBL" id="CM044701">
    <property type="protein sequence ID" value="KAI5680769.1"/>
    <property type="molecule type" value="Genomic_DNA"/>
</dbReference>
<comment type="caution">
    <text evidence="1">The sequence shown here is derived from an EMBL/GenBank/DDBJ whole genome shotgun (WGS) entry which is preliminary data.</text>
</comment>
<organism evidence="1 2">
    <name type="scientific">Catharanthus roseus</name>
    <name type="common">Madagascar periwinkle</name>
    <name type="synonym">Vinca rosea</name>
    <dbReference type="NCBI Taxonomy" id="4058"/>
    <lineage>
        <taxon>Eukaryota</taxon>
        <taxon>Viridiplantae</taxon>
        <taxon>Streptophyta</taxon>
        <taxon>Embryophyta</taxon>
        <taxon>Tracheophyta</taxon>
        <taxon>Spermatophyta</taxon>
        <taxon>Magnoliopsida</taxon>
        <taxon>eudicotyledons</taxon>
        <taxon>Gunneridae</taxon>
        <taxon>Pentapetalae</taxon>
        <taxon>asterids</taxon>
        <taxon>lamiids</taxon>
        <taxon>Gentianales</taxon>
        <taxon>Apocynaceae</taxon>
        <taxon>Rauvolfioideae</taxon>
        <taxon>Vinceae</taxon>
        <taxon>Catharanthinae</taxon>
        <taxon>Catharanthus</taxon>
    </lineage>
</organism>
<proteinExistence type="predicted"/>
<reference evidence="2" key="1">
    <citation type="journal article" date="2023" name="Nat. Plants">
        <title>Single-cell RNA sequencing provides a high-resolution roadmap for understanding the multicellular compartmentation of specialized metabolism.</title>
        <authorList>
            <person name="Sun S."/>
            <person name="Shen X."/>
            <person name="Li Y."/>
            <person name="Li Y."/>
            <person name="Wang S."/>
            <person name="Li R."/>
            <person name="Zhang H."/>
            <person name="Shen G."/>
            <person name="Guo B."/>
            <person name="Wei J."/>
            <person name="Xu J."/>
            <person name="St-Pierre B."/>
            <person name="Chen S."/>
            <person name="Sun C."/>
        </authorList>
    </citation>
    <scope>NUCLEOTIDE SEQUENCE [LARGE SCALE GENOMIC DNA]</scope>
</reference>
<evidence type="ECO:0000313" key="2">
    <source>
        <dbReference type="Proteomes" id="UP001060085"/>
    </source>
</evidence>